<keyword evidence="8" id="KW-0479">Metal-binding</keyword>
<reference evidence="14" key="1">
    <citation type="submission" date="2020-05" db="EMBL/GenBank/DDBJ databases">
        <authorList>
            <person name="Chiriac C."/>
            <person name="Salcher M."/>
            <person name="Ghai R."/>
            <person name="Kavagutti S V."/>
        </authorList>
    </citation>
    <scope>NUCLEOTIDE SEQUENCE</scope>
</reference>
<dbReference type="SMART" id="SM00861">
    <property type="entry name" value="Transket_pyr"/>
    <property type="match status" value="1"/>
</dbReference>
<dbReference type="GO" id="GO:0016114">
    <property type="term" value="P:terpenoid biosynthetic process"/>
    <property type="evidence" value="ECO:0007669"/>
    <property type="project" value="InterPro"/>
</dbReference>
<protein>
    <recommendedName>
        <fullName evidence="6">1-deoxy-D-xylulose-5-phosphate synthase</fullName>
        <ecNumber evidence="6">2.2.1.7</ecNumber>
    </recommendedName>
</protein>
<dbReference type="InterPro" id="IPR029061">
    <property type="entry name" value="THDP-binding"/>
</dbReference>
<comment type="similarity">
    <text evidence="4">Belongs to the transketolase family. DXPS subfamily.</text>
</comment>
<comment type="pathway">
    <text evidence="3">Metabolic intermediate biosynthesis; 1-deoxy-D-xylulose 5-phosphate biosynthesis; 1-deoxy-D-xylulose 5-phosphate from D-glyceraldehyde 3-phosphate and pyruvate: step 1/1.</text>
</comment>
<dbReference type="SUPFAM" id="SSF52922">
    <property type="entry name" value="TK C-terminal domain-like"/>
    <property type="match status" value="1"/>
</dbReference>
<dbReference type="UniPathway" id="UPA00064">
    <property type="reaction ID" value="UER00091"/>
</dbReference>
<evidence type="ECO:0000256" key="1">
    <source>
        <dbReference type="ARBA" id="ARBA00001946"/>
    </source>
</evidence>
<dbReference type="InterPro" id="IPR020826">
    <property type="entry name" value="Transketolase_BS"/>
</dbReference>
<dbReference type="PANTHER" id="PTHR43322:SF5">
    <property type="entry name" value="1-DEOXY-D-XYLULOSE-5-PHOSPHATE SYNTHASE, CHLOROPLASTIC"/>
    <property type="match status" value="1"/>
</dbReference>
<dbReference type="CDD" id="cd02007">
    <property type="entry name" value="TPP_DXS"/>
    <property type="match status" value="1"/>
</dbReference>
<comment type="subunit">
    <text evidence="5">Homodimer.</text>
</comment>
<dbReference type="InterPro" id="IPR009014">
    <property type="entry name" value="Transketo_C/PFOR_II"/>
</dbReference>
<dbReference type="Pfam" id="PF02779">
    <property type="entry name" value="Transket_pyr"/>
    <property type="match status" value="1"/>
</dbReference>
<dbReference type="GO" id="GO:0005829">
    <property type="term" value="C:cytosol"/>
    <property type="evidence" value="ECO:0007669"/>
    <property type="project" value="TreeGrafter"/>
</dbReference>
<dbReference type="Pfam" id="PF13292">
    <property type="entry name" value="DXP_synthase_N"/>
    <property type="match status" value="1"/>
</dbReference>
<dbReference type="PANTHER" id="PTHR43322">
    <property type="entry name" value="1-D-DEOXYXYLULOSE 5-PHOSPHATE SYNTHASE-RELATED"/>
    <property type="match status" value="1"/>
</dbReference>
<comment type="cofactor">
    <cofactor evidence="2">
        <name>thiamine diphosphate</name>
        <dbReference type="ChEBI" id="CHEBI:58937"/>
    </cofactor>
</comment>
<name>A0A6J6QBV6_9ZZZZ</name>
<dbReference type="SUPFAM" id="SSF52518">
    <property type="entry name" value="Thiamin diphosphate-binding fold (THDP-binding)"/>
    <property type="match status" value="2"/>
</dbReference>
<dbReference type="GO" id="GO:0008661">
    <property type="term" value="F:1-deoxy-D-xylulose-5-phosphate synthase activity"/>
    <property type="evidence" value="ECO:0007669"/>
    <property type="project" value="UniProtKB-EC"/>
</dbReference>
<dbReference type="HAMAP" id="MF_00315">
    <property type="entry name" value="DXP_synth"/>
    <property type="match status" value="1"/>
</dbReference>
<proteinExistence type="inferred from homology"/>
<sequence length="647" mass="69136">MSGRSGAEIMAALKAPEGLSTLRSLDFEESNRLAREIREFLIASVSKSGGHLGPNLGVVELTIAIHRIFDSPKDTVLFDTGHQAYVHKILTGRADGFDFLRQRGGVSGYPSRSESPHDVIENSHASTALSWADGIAKAHKVRGVSDRHVVAVVGDGSLTGGMAWEALNNIASSSDLPLVIVVNDNERSYAPTVGGVATYLSTLRATQGYERFLDWGKHVLSRTPVVGNPIYETLHGLKKGLKDIVAPQGMFEDLGLKYLGPVDGHDIAAVEQALVLAKNFGRPVLVHVITEKGRGHLPAINDELEKFHAVGVVDPETGVALKSAPLSWTSVFADELVKIGHERPDVVALTAAMLGPTGLDKFQAQFPRRTFDVGIAEQHAATSAAGMAFAGLHPVVAVYSTFLNRAFDQLIMDVALHNAGVTFVLDRAGVTGDDGASHNGIWDMALTGIVPRLSVSAPRDAQTLREELREAIAISDAPTLLRFSKGAVPADLPAIERVGGVDILHRSASRDALLVAIGAFAHTGVAAAKEASEIGITVVDPRWVKPIPEQLLSMVSDYRVVYVLEDGVVTGGIGASLRTELAARGVNTPVYSLAVPGAFFEHGKRAEILAEIALDTVGVLKQLRHWWRVTEDSPLPWDGISGQSQPR</sequence>
<dbReference type="PROSITE" id="PS00802">
    <property type="entry name" value="TRANSKETOLASE_2"/>
    <property type="match status" value="1"/>
</dbReference>
<dbReference type="NCBIfam" id="TIGR00204">
    <property type="entry name" value="dxs"/>
    <property type="match status" value="1"/>
</dbReference>
<evidence type="ECO:0000256" key="4">
    <source>
        <dbReference type="ARBA" id="ARBA00011081"/>
    </source>
</evidence>
<dbReference type="InterPro" id="IPR005475">
    <property type="entry name" value="Transketolase-like_Pyr-bd"/>
</dbReference>
<dbReference type="GO" id="GO:0019288">
    <property type="term" value="P:isopentenyl diphosphate biosynthetic process, methylerythritol 4-phosphate pathway"/>
    <property type="evidence" value="ECO:0007669"/>
    <property type="project" value="TreeGrafter"/>
</dbReference>
<dbReference type="InterPro" id="IPR005477">
    <property type="entry name" value="Dxylulose-5-P_synthase"/>
</dbReference>
<dbReference type="Gene3D" id="3.40.50.920">
    <property type="match status" value="1"/>
</dbReference>
<dbReference type="InterPro" id="IPR033248">
    <property type="entry name" value="Transketolase_C"/>
</dbReference>
<evidence type="ECO:0000256" key="12">
    <source>
        <dbReference type="ARBA" id="ARBA00023229"/>
    </source>
</evidence>
<evidence type="ECO:0000256" key="11">
    <source>
        <dbReference type="ARBA" id="ARBA00023052"/>
    </source>
</evidence>
<dbReference type="GO" id="GO:0046872">
    <property type="term" value="F:metal ion binding"/>
    <property type="evidence" value="ECO:0007669"/>
    <property type="project" value="UniProtKB-KW"/>
</dbReference>
<dbReference type="CDD" id="cd07033">
    <property type="entry name" value="TPP_PYR_DXS_TK_like"/>
    <property type="match status" value="1"/>
</dbReference>
<keyword evidence="11" id="KW-0786">Thiamine pyrophosphate</keyword>
<accession>A0A6J6QBV6</accession>
<evidence type="ECO:0000256" key="5">
    <source>
        <dbReference type="ARBA" id="ARBA00011738"/>
    </source>
</evidence>
<evidence type="ECO:0000256" key="8">
    <source>
        <dbReference type="ARBA" id="ARBA00022723"/>
    </source>
</evidence>
<evidence type="ECO:0000256" key="9">
    <source>
        <dbReference type="ARBA" id="ARBA00022842"/>
    </source>
</evidence>
<gene>
    <name evidence="14" type="ORF">UFOPK2593_00919</name>
</gene>
<keyword evidence="12" id="KW-0414">Isoprene biosynthesis</keyword>
<evidence type="ECO:0000256" key="3">
    <source>
        <dbReference type="ARBA" id="ARBA00004980"/>
    </source>
</evidence>
<comment type="cofactor">
    <cofactor evidence="1">
        <name>Mg(2+)</name>
        <dbReference type="ChEBI" id="CHEBI:18420"/>
    </cofactor>
</comment>
<evidence type="ECO:0000256" key="6">
    <source>
        <dbReference type="ARBA" id="ARBA00013150"/>
    </source>
</evidence>
<keyword evidence="7" id="KW-0808">Transferase</keyword>
<dbReference type="EC" id="2.2.1.7" evidence="6"/>
<evidence type="ECO:0000256" key="7">
    <source>
        <dbReference type="ARBA" id="ARBA00022679"/>
    </source>
</evidence>
<dbReference type="EMBL" id="CAEZXW010000055">
    <property type="protein sequence ID" value="CAB4706645.1"/>
    <property type="molecule type" value="Genomic_DNA"/>
</dbReference>
<keyword evidence="10" id="KW-0784">Thiamine biosynthesis</keyword>
<organism evidence="14">
    <name type="scientific">freshwater metagenome</name>
    <dbReference type="NCBI Taxonomy" id="449393"/>
    <lineage>
        <taxon>unclassified sequences</taxon>
        <taxon>metagenomes</taxon>
        <taxon>ecological metagenomes</taxon>
    </lineage>
</organism>
<dbReference type="NCBIfam" id="NF003933">
    <property type="entry name" value="PRK05444.2-2"/>
    <property type="match status" value="1"/>
</dbReference>
<evidence type="ECO:0000259" key="13">
    <source>
        <dbReference type="SMART" id="SM00861"/>
    </source>
</evidence>
<evidence type="ECO:0000256" key="2">
    <source>
        <dbReference type="ARBA" id="ARBA00001964"/>
    </source>
</evidence>
<dbReference type="GO" id="GO:0009228">
    <property type="term" value="P:thiamine biosynthetic process"/>
    <property type="evidence" value="ECO:0007669"/>
    <property type="project" value="UniProtKB-KW"/>
</dbReference>
<feature type="domain" description="Transketolase-like pyrimidine-binding" evidence="13">
    <location>
        <begin position="326"/>
        <end position="490"/>
    </location>
</feature>
<keyword evidence="9" id="KW-0460">Magnesium</keyword>
<evidence type="ECO:0000313" key="14">
    <source>
        <dbReference type="EMBL" id="CAB4706645.1"/>
    </source>
</evidence>
<evidence type="ECO:0000256" key="10">
    <source>
        <dbReference type="ARBA" id="ARBA00022977"/>
    </source>
</evidence>
<dbReference type="AlphaFoldDB" id="A0A6J6QBV6"/>
<dbReference type="FunFam" id="3.40.50.970:FF:000005">
    <property type="entry name" value="1-deoxy-D-xylulose-5-phosphate synthase"/>
    <property type="match status" value="1"/>
</dbReference>
<dbReference type="Gene3D" id="3.40.50.970">
    <property type="match status" value="2"/>
</dbReference>
<dbReference type="Pfam" id="PF02780">
    <property type="entry name" value="Transketolase_C"/>
    <property type="match status" value="1"/>
</dbReference>